<name>A0A5M3WRZ1_9ACTN</name>
<dbReference type="InterPro" id="IPR003010">
    <property type="entry name" value="C-N_Hydrolase"/>
</dbReference>
<dbReference type="RefSeq" id="WP_155356641.1">
    <property type="nucleotide sequence ID" value="NZ_BAAAHL010000011.1"/>
</dbReference>
<proteinExistence type="predicted"/>
<keyword evidence="1 3" id="KW-0378">Hydrolase</keyword>
<dbReference type="InterPro" id="IPR050345">
    <property type="entry name" value="Aliph_Amidase/BUP"/>
</dbReference>
<dbReference type="InterPro" id="IPR036526">
    <property type="entry name" value="C-N_Hydrolase_sf"/>
</dbReference>
<dbReference type="Gene3D" id="3.60.110.10">
    <property type="entry name" value="Carbon-nitrogen hydrolase"/>
    <property type="match status" value="1"/>
</dbReference>
<sequence>MASERMLTAAQVPAGGVDADAIDAIHLAAGRHDLIVFPEMANVPYFPVAPGLHEWLADTLAGQDEESLLSPYRRLARRTGSYVVAGLCLPGPDLTRNAAVVFDRAGELLPGRGLLSGEVTLSYDKTHLCNVRHYGSVFLEDHYFRAGPELVVWDLDFARMGVLICYDRHFPEAWSTLRANDVGIVAVPTASPAGTAPTFLAEMQAMTLQQSVYAVVANRAGPESLPGIWTTEYLGQSAVFGPDGSVLNVAGDGLFEQARAPYDTAALDSVRAAMGLATSRRPALYQI</sequence>
<dbReference type="Pfam" id="PF00795">
    <property type="entry name" value="CN_hydrolase"/>
    <property type="match status" value="1"/>
</dbReference>
<gene>
    <name evidence="3" type="ORF">Amac_048630</name>
</gene>
<keyword evidence="4" id="KW-1185">Reference proteome</keyword>
<organism evidence="3 4">
    <name type="scientific">Acrocarpospora macrocephala</name>
    <dbReference type="NCBI Taxonomy" id="150177"/>
    <lineage>
        <taxon>Bacteria</taxon>
        <taxon>Bacillati</taxon>
        <taxon>Actinomycetota</taxon>
        <taxon>Actinomycetes</taxon>
        <taxon>Streptosporangiales</taxon>
        <taxon>Streptosporangiaceae</taxon>
        <taxon>Acrocarpospora</taxon>
    </lineage>
</organism>
<evidence type="ECO:0000313" key="4">
    <source>
        <dbReference type="Proteomes" id="UP000331127"/>
    </source>
</evidence>
<evidence type="ECO:0000256" key="1">
    <source>
        <dbReference type="ARBA" id="ARBA00022801"/>
    </source>
</evidence>
<dbReference type="PANTHER" id="PTHR43674">
    <property type="entry name" value="NITRILASE C965.09-RELATED"/>
    <property type="match status" value="1"/>
</dbReference>
<dbReference type="CDD" id="cd07197">
    <property type="entry name" value="nitrilase"/>
    <property type="match status" value="1"/>
</dbReference>
<accession>A0A5M3WRZ1</accession>
<reference evidence="3 4" key="1">
    <citation type="submission" date="2019-10" db="EMBL/GenBank/DDBJ databases">
        <title>Whole genome shotgun sequence of Acrocarpospora macrocephala NBRC 16266.</title>
        <authorList>
            <person name="Ichikawa N."/>
            <person name="Kimura A."/>
            <person name="Kitahashi Y."/>
            <person name="Komaki H."/>
            <person name="Oguchi A."/>
        </authorList>
    </citation>
    <scope>NUCLEOTIDE SEQUENCE [LARGE SCALE GENOMIC DNA]</scope>
    <source>
        <strain evidence="3 4">NBRC 16266</strain>
    </source>
</reference>
<dbReference type="AlphaFoldDB" id="A0A5M3WRZ1"/>
<feature type="domain" description="CN hydrolase" evidence="2">
    <location>
        <begin position="1"/>
        <end position="269"/>
    </location>
</feature>
<protein>
    <submittedName>
        <fullName evidence="3">Carbon-nitrogen hydrolase</fullName>
    </submittedName>
</protein>
<dbReference type="Proteomes" id="UP000331127">
    <property type="component" value="Unassembled WGS sequence"/>
</dbReference>
<dbReference type="EMBL" id="BLAE01000028">
    <property type="protein sequence ID" value="GES11266.1"/>
    <property type="molecule type" value="Genomic_DNA"/>
</dbReference>
<dbReference type="PROSITE" id="PS50263">
    <property type="entry name" value="CN_HYDROLASE"/>
    <property type="match status" value="1"/>
</dbReference>
<dbReference type="SUPFAM" id="SSF56317">
    <property type="entry name" value="Carbon-nitrogen hydrolase"/>
    <property type="match status" value="1"/>
</dbReference>
<dbReference type="GO" id="GO:0016811">
    <property type="term" value="F:hydrolase activity, acting on carbon-nitrogen (but not peptide) bonds, in linear amides"/>
    <property type="evidence" value="ECO:0007669"/>
    <property type="project" value="TreeGrafter"/>
</dbReference>
<comment type="caution">
    <text evidence="3">The sequence shown here is derived from an EMBL/GenBank/DDBJ whole genome shotgun (WGS) entry which is preliminary data.</text>
</comment>
<dbReference type="PANTHER" id="PTHR43674:SF16">
    <property type="entry name" value="CARBON-NITROGEN FAMILY, PUTATIVE (AFU_ORTHOLOGUE AFUA_5G02350)-RELATED"/>
    <property type="match status" value="1"/>
</dbReference>
<evidence type="ECO:0000259" key="2">
    <source>
        <dbReference type="PROSITE" id="PS50263"/>
    </source>
</evidence>
<dbReference type="OrthoDB" id="9811121at2"/>
<evidence type="ECO:0000313" key="3">
    <source>
        <dbReference type="EMBL" id="GES11266.1"/>
    </source>
</evidence>